<dbReference type="GeneID" id="30014112"/>
<feature type="signal peptide" evidence="1">
    <location>
        <begin position="1"/>
        <end position="19"/>
    </location>
</feature>
<accession>A0A178Z7V4</accession>
<evidence type="ECO:0000256" key="1">
    <source>
        <dbReference type="SAM" id="SignalP"/>
    </source>
</evidence>
<dbReference type="EMBL" id="LVYI01000010">
    <property type="protein sequence ID" value="OAP55792.1"/>
    <property type="molecule type" value="Genomic_DNA"/>
</dbReference>
<dbReference type="RefSeq" id="XP_018689159.1">
    <property type="nucleotide sequence ID" value="XM_018841450.1"/>
</dbReference>
<keyword evidence="3" id="KW-1185">Reference proteome</keyword>
<dbReference type="OrthoDB" id="4142199at2759"/>
<feature type="chain" id="PRO_5008098346" evidence="1">
    <location>
        <begin position="20"/>
        <end position="142"/>
    </location>
</feature>
<sequence length="142" mass="14808">MFVKSSVLFFAAALTAAYAARIPNPHNYGTVTTAEHVHGDEGRQFLVTDIIKPHVLAGFQANFFSNSCNNGFIGQVTGSGGATCVQSIPGTKAIALLSQPAGCEVTVYTDENCSNGATLLTVGQCLQETETGIPSYSIDGNC</sequence>
<dbReference type="AlphaFoldDB" id="A0A178Z7V4"/>
<proteinExistence type="predicted"/>
<keyword evidence="1" id="KW-0732">Signal</keyword>
<name>A0A178Z7V4_9EURO</name>
<reference evidence="2 3" key="1">
    <citation type="submission" date="2016-04" db="EMBL/GenBank/DDBJ databases">
        <title>Draft genome of Fonsecaea erecta CBS 125763.</title>
        <authorList>
            <person name="Weiss V.A."/>
            <person name="Vicente V.A."/>
            <person name="Raittz R.T."/>
            <person name="Moreno L.F."/>
            <person name="De Souza E.M."/>
            <person name="Pedrosa F.O."/>
            <person name="Steffens M.B."/>
            <person name="Faoro H."/>
            <person name="Tadra-Sfeir M.Z."/>
            <person name="Najafzadeh M.J."/>
            <person name="Felipe M.S."/>
            <person name="Teixeira M."/>
            <person name="Sun J."/>
            <person name="Xi L."/>
            <person name="Gomes R."/>
            <person name="De Azevedo C.M."/>
            <person name="Salgado C.G."/>
            <person name="Da Silva M.B."/>
            <person name="Nascimento M.F."/>
            <person name="Queiroz-Telles F."/>
            <person name="Attili D.S."/>
            <person name="Gorbushina A."/>
        </authorList>
    </citation>
    <scope>NUCLEOTIDE SEQUENCE [LARGE SCALE GENOMIC DNA]</scope>
    <source>
        <strain evidence="2 3">CBS 125763</strain>
    </source>
</reference>
<comment type="caution">
    <text evidence="2">The sequence shown here is derived from an EMBL/GenBank/DDBJ whole genome shotgun (WGS) entry which is preliminary data.</text>
</comment>
<evidence type="ECO:0000313" key="2">
    <source>
        <dbReference type="EMBL" id="OAP55792.1"/>
    </source>
</evidence>
<gene>
    <name evidence="2" type="ORF">AYL99_09944</name>
</gene>
<dbReference type="Proteomes" id="UP000078343">
    <property type="component" value="Unassembled WGS sequence"/>
</dbReference>
<evidence type="ECO:0000313" key="3">
    <source>
        <dbReference type="Proteomes" id="UP000078343"/>
    </source>
</evidence>
<organism evidence="2 3">
    <name type="scientific">Fonsecaea erecta</name>
    <dbReference type="NCBI Taxonomy" id="1367422"/>
    <lineage>
        <taxon>Eukaryota</taxon>
        <taxon>Fungi</taxon>
        <taxon>Dikarya</taxon>
        <taxon>Ascomycota</taxon>
        <taxon>Pezizomycotina</taxon>
        <taxon>Eurotiomycetes</taxon>
        <taxon>Chaetothyriomycetidae</taxon>
        <taxon>Chaetothyriales</taxon>
        <taxon>Herpotrichiellaceae</taxon>
        <taxon>Fonsecaea</taxon>
    </lineage>
</organism>
<protein>
    <submittedName>
        <fullName evidence="2">Uncharacterized protein</fullName>
    </submittedName>
</protein>